<keyword evidence="10" id="KW-1185">Reference proteome</keyword>
<dbReference type="InterPro" id="IPR002528">
    <property type="entry name" value="MATE_fam"/>
</dbReference>
<comment type="caution">
    <text evidence="6">Lacks conserved residue(s) required for the propagation of feature annotation.</text>
</comment>
<dbReference type="GO" id="GO:0042910">
    <property type="term" value="F:xenobiotic transmembrane transporter activity"/>
    <property type="evidence" value="ECO:0007669"/>
    <property type="project" value="InterPro"/>
</dbReference>
<dbReference type="GO" id="GO:1990961">
    <property type="term" value="P:xenobiotic detoxification by transmembrane export across the plasma membrane"/>
    <property type="evidence" value="ECO:0007669"/>
    <property type="project" value="InterPro"/>
</dbReference>
<keyword evidence="3 6" id="KW-0812">Transmembrane</keyword>
<feature type="region of interest" description="Disordered" evidence="7">
    <location>
        <begin position="187"/>
        <end position="207"/>
    </location>
</feature>
<comment type="subcellular location">
    <subcellularLocation>
        <location evidence="1">Membrane</location>
        <topology evidence="1">Multi-pass membrane protein</topology>
    </subcellularLocation>
</comment>
<dbReference type="Pfam" id="PF01554">
    <property type="entry name" value="MatE"/>
    <property type="match status" value="2"/>
</dbReference>
<feature type="transmembrane region" description="Helical" evidence="6">
    <location>
        <begin position="741"/>
        <end position="766"/>
    </location>
</feature>
<feature type="transmembrane region" description="Helical" evidence="6">
    <location>
        <begin position="638"/>
        <end position="662"/>
    </location>
</feature>
<dbReference type="InterPro" id="IPR045069">
    <property type="entry name" value="MATE_euk"/>
</dbReference>
<dbReference type="NCBIfam" id="TIGR00797">
    <property type="entry name" value="matE"/>
    <property type="match status" value="1"/>
</dbReference>
<proteinExistence type="inferred from homology"/>
<evidence type="ECO:0000256" key="3">
    <source>
        <dbReference type="ARBA" id="ARBA00022692"/>
    </source>
</evidence>
<dbReference type="Proteomes" id="UP000734854">
    <property type="component" value="Unassembled WGS sequence"/>
</dbReference>
<feature type="region of interest" description="Disordered" evidence="7">
    <location>
        <begin position="300"/>
        <end position="321"/>
    </location>
</feature>
<dbReference type="CDD" id="cd13132">
    <property type="entry name" value="MATE_eukaryotic"/>
    <property type="match status" value="1"/>
</dbReference>
<evidence type="ECO:0000256" key="2">
    <source>
        <dbReference type="ARBA" id="ARBA00010199"/>
    </source>
</evidence>
<feature type="region of interest" description="Disordered" evidence="7">
    <location>
        <begin position="335"/>
        <end position="384"/>
    </location>
</feature>
<feature type="transmembrane region" description="Helical" evidence="6">
    <location>
        <begin position="459"/>
        <end position="477"/>
    </location>
</feature>
<feature type="domain" description="Retrovirus-related Pol polyprotein from transposon TNT 1-94-like beta-barrel" evidence="8">
    <location>
        <begin position="266"/>
        <end position="305"/>
    </location>
</feature>
<keyword evidence="5 6" id="KW-0472">Membrane</keyword>
<dbReference type="PANTHER" id="PTHR11206">
    <property type="entry name" value="MULTIDRUG RESISTANCE PROTEIN"/>
    <property type="match status" value="1"/>
</dbReference>
<feature type="transmembrane region" description="Helical" evidence="6">
    <location>
        <begin position="417"/>
        <end position="439"/>
    </location>
</feature>
<evidence type="ECO:0000256" key="4">
    <source>
        <dbReference type="ARBA" id="ARBA00022989"/>
    </source>
</evidence>
<dbReference type="AlphaFoldDB" id="A0A8J5FV54"/>
<evidence type="ECO:0000256" key="7">
    <source>
        <dbReference type="SAM" id="MobiDB-lite"/>
    </source>
</evidence>
<protein>
    <recommendedName>
        <fullName evidence="6">Protein DETOXIFICATION</fullName>
    </recommendedName>
    <alternativeName>
        <fullName evidence="6">Multidrug and toxic compound extrusion protein</fullName>
    </alternativeName>
</protein>
<accession>A0A8J5FV54</accession>
<feature type="transmembrane region" description="Helical" evidence="6">
    <location>
        <begin position="714"/>
        <end position="735"/>
    </location>
</feature>
<name>A0A8J5FV54_ZINOF</name>
<dbReference type="GO" id="GO:0016020">
    <property type="term" value="C:membrane"/>
    <property type="evidence" value="ECO:0007669"/>
    <property type="project" value="UniProtKB-SubCell"/>
</dbReference>
<dbReference type="Pfam" id="PF22936">
    <property type="entry name" value="Pol_BBD"/>
    <property type="match status" value="1"/>
</dbReference>
<feature type="compositionally biased region" description="Basic and acidic residues" evidence="7">
    <location>
        <begin position="195"/>
        <end position="207"/>
    </location>
</feature>
<reference evidence="9 10" key="1">
    <citation type="submission" date="2020-08" db="EMBL/GenBank/DDBJ databases">
        <title>Plant Genome Project.</title>
        <authorList>
            <person name="Zhang R.-G."/>
        </authorList>
    </citation>
    <scope>NUCLEOTIDE SEQUENCE [LARGE SCALE GENOMIC DNA]</scope>
    <source>
        <tissue evidence="9">Rhizome</tissue>
    </source>
</reference>
<feature type="transmembrane region" description="Helical" evidence="6">
    <location>
        <begin position="514"/>
        <end position="537"/>
    </location>
</feature>
<evidence type="ECO:0000313" key="9">
    <source>
        <dbReference type="EMBL" id="KAG6491051.1"/>
    </source>
</evidence>
<evidence type="ECO:0000256" key="5">
    <source>
        <dbReference type="ARBA" id="ARBA00023136"/>
    </source>
</evidence>
<evidence type="ECO:0000259" key="8">
    <source>
        <dbReference type="Pfam" id="PF22936"/>
    </source>
</evidence>
<feature type="transmembrane region" description="Helical" evidence="6">
    <location>
        <begin position="597"/>
        <end position="617"/>
    </location>
</feature>
<organism evidence="9 10">
    <name type="scientific">Zingiber officinale</name>
    <name type="common">Ginger</name>
    <name type="synonym">Amomum zingiber</name>
    <dbReference type="NCBI Taxonomy" id="94328"/>
    <lineage>
        <taxon>Eukaryota</taxon>
        <taxon>Viridiplantae</taxon>
        <taxon>Streptophyta</taxon>
        <taxon>Embryophyta</taxon>
        <taxon>Tracheophyta</taxon>
        <taxon>Spermatophyta</taxon>
        <taxon>Magnoliopsida</taxon>
        <taxon>Liliopsida</taxon>
        <taxon>Zingiberales</taxon>
        <taxon>Zingiberaceae</taxon>
        <taxon>Zingiber</taxon>
    </lineage>
</organism>
<feature type="transmembrane region" description="Helical" evidence="6">
    <location>
        <begin position="489"/>
        <end position="508"/>
    </location>
</feature>
<dbReference type="InterPro" id="IPR054722">
    <property type="entry name" value="PolX-like_BBD"/>
</dbReference>
<evidence type="ECO:0000313" key="10">
    <source>
        <dbReference type="Proteomes" id="UP000734854"/>
    </source>
</evidence>
<evidence type="ECO:0000256" key="6">
    <source>
        <dbReference type="RuleBase" id="RU004914"/>
    </source>
</evidence>
<keyword evidence="4 6" id="KW-1133">Transmembrane helix</keyword>
<comment type="caution">
    <text evidence="9">The sequence shown here is derived from an EMBL/GenBank/DDBJ whole genome shotgun (WGS) entry which is preliminary data.</text>
</comment>
<sequence>MEEQLIQWDGPSRRRWCCGEATEEARRIAYVAAPMVGVLMSQFLVQVSSTMVVGHLGELNLAAAAIAFSLANVSGFSVLVSPLPSGSGCAGVERSGIVLGGVILNREGVYIVQELDPTAPIGEIRIKRIIIHGLKPEYRGFVAAIQGWPTQPSLLEFKNLLAGQEAMAKQMGEVSLKGEEEALYTNKSKGSFKRHAGDGSKKDGDKVGHMAKDCWAKKKFVQSNTSTSNPKENSEDDWDAEALFAAEENEVAFTTMSDKINYKNDWIVDSGCSNHMTGDKEKQQNLSEYKGARMVVTANNSRLPIPHIDESGDPNDNDIEQGVAQSPWQTDIYQQPNEEERPSEMEESTPQSQLRRSIRTRRPNPKYGNAAIVEEATEPETFEEASQNPEWVGMASGLETLCGQAYGAKQYHSLGVYTYRAIFSLLMVCLPISLVWASMGKPLQLVGQDPAISQEAERYAIWMIPGLFAYAITQPLMKFLQSQSLIVPMLLSSVSTLCLHVLFCWLLVYKSSLYNVGAAVSLSISYWLNVLILILYIRYSDSCRLTRSPITKEAFKGIYEFLRVAVPSALMLCLEWWSYELLILLSGLLPYPKLETSVLSICLNSVALLYSIPYGLGCAASTRVSNELGASNPNGAKFAALVSMLLAVLEAALVLATLLALRRVLGYAYSNEEEVVNYVYEMVPMVCLTVVSDSISGILSGVARGSGWQHLGAYVNLGAFYLVGIPVAILLGFALHLRGKGLWVGIMCGSITQSILLAVITSFTNWEHQVKLARERVLHEDYL</sequence>
<gene>
    <name evidence="9" type="ORF">ZIOFF_052383</name>
</gene>
<dbReference type="EMBL" id="JACMSC010000014">
    <property type="protein sequence ID" value="KAG6491051.1"/>
    <property type="molecule type" value="Genomic_DNA"/>
</dbReference>
<dbReference type="GO" id="GO:0015297">
    <property type="term" value="F:antiporter activity"/>
    <property type="evidence" value="ECO:0007669"/>
    <property type="project" value="InterPro"/>
</dbReference>
<comment type="similarity">
    <text evidence="2 6">Belongs to the multi antimicrobial extrusion (MATE) (TC 2.A.66.1) family.</text>
</comment>
<evidence type="ECO:0000256" key="1">
    <source>
        <dbReference type="ARBA" id="ARBA00004141"/>
    </source>
</evidence>